<dbReference type="NCBIfam" id="TIGR01430">
    <property type="entry name" value="aden_deam"/>
    <property type="match status" value="1"/>
</dbReference>
<feature type="site" description="Important for catalytic activity" evidence="5">
    <location>
        <position position="217"/>
    </location>
</feature>
<dbReference type="NCBIfam" id="NF006850">
    <property type="entry name" value="PRK09358.1-6"/>
    <property type="match status" value="1"/>
</dbReference>
<protein>
    <recommendedName>
        <fullName evidence="5">Adenine deaminase</fullName>
        <shortName evidence="5">ADE</shortName>
        <ecNumber evidence="5">3.5.4.2</ecNumber>
    </recommendedName>
    <alternativeName>
        <fullName evidence="5">Adenine aminohydrolase</fullName>
        <shortName evidence="5">AAH</shortName>
    </alternativeName>
</protein>
<organism evidence="7 8">
    <name type="scientific">Francisella tularensis subsp. tularensis str. SCHU S4 substr. FSC237</name>
    <dbReference type="NCBI Taxonomy" id="1341660"/>
    <lineage>
        <taxon>Bacteria</taxon>
        <taxon>Pseudomonadati</taxon>
        <taxon>Pseudomonadota</taxon>
        <taxon>Gammaproteobacteria</taxon>
        <taxon>Thiotrichales</taxon>
        <taxon>Francisellaceae</taxon>
        <taxon>Francisella</taxon>
    </lineage>
</organism>
<comment type="cofactor">
    <cofactor evidence="5">
        <name>Zn(2+)</name>
        <dbReference type="ChEBI" id="CHEBI:29105"/>
    </cofactor>
    <text evidence="5">Binds 1 zinc ion per subunit.</text>
</comment>
<dbReference type="Pfam" id="PF00962">
    <property type="entry name" value="A_deaminase"/>
    <property type="match status" value="1"/>
</dbReference>
<dbReference type="EC" id="3.5.4.2" evidence="5"/>
<dbReference type="SUPFAM" id="SSF51556">
    <property type="entry name" value="Metallo-dependent hydrolases"/>
    <property type="match status" value="1"/>
</dbReference>
<comment type="caution">
    <text evidence="7">The sequence shown here is derived from an EMBL/GenBank/DDBJ whole genome shotgun (WGS) entry which is preliminary data.</text>
</comment>
<gene>
    <name evidence="7" type="ORF">P250_03117</name>
</gene>
<dbReference type="InterPro" id="IPR001365">
    <property type="entry name" value="A_deaminase_dom"/>
</dbReference>
<dbReference type="RefSeq" id="WP_003020983.1">
    <property type="nucleotide sequence ID" value="NZ_KK211923.1"/>
</dbReference>
<keyword evidence="3 5" id="KW-0862">Zinc</keyword>
<feature type="binding site" evidence="5">
    <location>
        <position position="15"/>
    </location>
    <ligand>
        <name>Zn(2+)</name>
        <dbReference type="ChEBI" id="CHEBI:29105"/>
        <note>catalytic</note>
    </ligand>
</feature>
<name>A0AAD3G4S3_FRATT</name>
<feature type="binding site" evidence="5">
    <location>
        <position position="195"/>
    </location>
    <ligand>
        <name>Zn(2+)</name>
        <dbReference type="ChEBI" id="CHEBI:29105"/>
        <note>catalytic</note>
    </ligand>
</feature>
<evidence type="ECO:0000256" key="2">
    <source>
        <dbReference type="ARBA" id="ARBA00022801"/>
    </source>
</evidence>
<proteinExistence type="inferred from homology"/>
<dbReference type="InterPro" id="IPR006330">
    <property type="entry name" value="Ado/ade_deaminase"/>
</dbReference>
<keyword evidence="4 5" id="KW-0546">Nucleotide metabolism</keyword>
<accession>A0AAD3G4S3</accession>
<dbReference type="AlphaFoldDB" id="A0AAD3G4S3"/>
<dbReference type="CDD" id="cd01320">
    <property type="entry name" value="ADA"/>
    <property type="match status" value="1"/>
</dbReference>
<dbReference type="PANTHER" id="PTHR43114">
    <property type="entry name" value="ADENINE DEAMINASE"/>
    <property type="match status" value="1"/>
</dbReference>
<dbReference type="InterPro" id="IPR028892">
    <property type="entry name" value="ADE"/>
</dbReference>
<feature type="binding site" evidence="5">
    <location>
        <position position="275"/>
    </location>
    <ligand>
        <name>substrate</name>
    </ligand>
</feature>
<evidence type="ECO:0000259" key="6">
    <source>
        <dbReference type="Pfam" id="PF00962"/>
    </source>
</evidence>
<evidence type="ECO:0000256" key="5">
    <source>
        <dbReference type="HAMAP-Rule" id="MF_01962"/>
    </source>
</evidence>
<evidence type="ECO:0000256" key="1">
    <source>
        <dbReference type="ARBA" id="ARBA00022723"/>
    </source>
</evidence>
<reference evidence="7 8" key="1">
    <citation type="submission" date="2014-03" db="EMBL/GenBank/DDBJ databases">
        <title>The Genome Sequence of Francisella tularensis subsp. tularensis str. SCHU S4 substr. FSC043.</title>
        <authorList>
            <consortium name="The Broad Institute Genomics Platform"/>
            <consortium name="The Broad Institute Genome Sequencing Center for Infectious Disease"/>
            <person name="Chapman S.B."/>
            <person name="Guina T."/>
            <person name="Gelhaus C."/>
            <person name="Comer J."/>
            <person name="Sellati T."/>
            <person name="Sjostedt A."/>
            <person name="Young S.K."/>
            <person name="Zeng Q."/>
            <person name="Gargeya S."/>
            <person name="Abouelleil A."/>
            <person name="Alvarado L."/>
            <person name="Chapman S.B."/>
            <person name="Gainer-Dewar J."/>
            <person name="Goldberg J."/>
            <person name="Griggs A."/>
            <person name="Gujja S."/>
            <person name="Hansen M."/>
            <person name="Howarth C."/>
            <person name="Imamovic A."/>
            <person name="Larimer J."/>
            <person name="Murphy C."/>
            <person name="Naylor J."/>
            <person name="Pearson M."/>
            <person name="Poon T.W."/>
            <person name="Priest M."/>
            <person name="Roberts A."/>
            <person name="Saif S."/>
            <person name="Shea T."/>
            <person name="Sykes S."/>
            <person name="Wortman J."/>
            <person name="Nusbaum C."/>
            <person name="Birren B."/>
        </authorList>
    </citation>
    <scope>NUCLEOTIDE SEQUENCE [LARGE SCALE GENOMIC DNA]</scope>
    <source>
        <strain evidence="7 8">Schu S4</strain>
    </source>
</reference>
<dbReference type="GO" id="GO:0009117">
    <property type="term" value="P:nucleotide metabolic process"/>
    <property type="evidence" value="ECO:0007669"/>
    <property type="project" value="UniProtKB-KW"/>
</dbReference>
<keyword evidence="1 5" id="KW-0479">Metal-binding</keyword>
<evidence type="ECO:0000313" key="8">
    <source>
        <dbReference type="Proteomes" id="UP000023806"/>
    </source>
</evidence>
<feature type="active site" description="Proton donor" evidence="5">
    <location>
        <position position="198"/>
    </location>
</feature>
<feature type="binding site" evidence="5">
    <location>
        <position position="17"/>
    </location>
    <ligand>
        <name>Zn(2+)</name>
        <dbReference type="ChEBI" id="CHEBI:29105"/>
        <note>catalytic</note>
    </ligand>
</feature>
<sequence length="314" mass="36156">MLNEKLLLRPKAELHLHIEGTIEPEMMFQLAQRNNVKLKYNSIKEISKAYVFNNLQNFLDLYYQGVSVLITEQDFYDITYSYLVKAHKDNVTHTEIFIDPQVHSERGISLSVIFNGVTQAIREAEKNFGIKTSVIVCFLLHLSQDHALRYFEKLMDFHDRFIGIGLDGYEFGNPPSKFKKLFEIAKKEGLYLTTHVSEPVEYIWEAIDVLGVNRIDHGNSILEDETLIQRVIKDNIPLTMCPLSDKFLKTNSNLSSRPVGILLEKGVKVTINSDDPAYFSGYINENYRQISQALKLSEDQIIKLINNSLESKFI</sequence>
<dbReference type="EMBL" id="JIDS01000002">
    <property type="protein sequence ID" value="EZK38351.1"/>
    <property type="molecule type" value="Genomic_DNA"/>
</dbReference>
<evidence type="ECO:0000256" key="3">
    <source>
        <dbReference type="ARBA" id="ARBA00022833"/>
    </source>
</evidence>
<evidence type="ECO:0000256" key="4">
    <source>
        <dbReference type="ARBA" id="ARBA00023080"/>
    </source>
</evidence>
<comment type="catalytic activity">
    <reaction evidence="5">
        <text>adenine + H2O + H(+) = hypoxanthine + NH4(+)</text>
        <dbReference type="Rhea" id="RHEA:23688"/>
        <dbReference type="ChEBI" id="CHEBI:15377"/>
        <dbReference type="ChEBI" id="CHEBI:15378"/>
        <dbReference type="ChEBI" id="CHEBI:16708"/>
        <dbReference type="ChEBI" id="CHEBI:17368"/>
        <dbReference type="ChEBI" id="CHEBI:28938"/>
        <dbReference type="EC" id="3.5.4.2"/>
    </reaction>
</comment>
<comment type="similarity">
    <text evidence="5">Belongs to the metallo-dependent hydrolases superfamily. Adenosine and AMP deaminases family. Adenine deaminase type 2 subfamily.</text>
</comment>
<dbReference type="Gene3D" id="3.20.20.140">
    <property type="entry name" value="Metal-dependent hydrolases"/>
    <property type="match status" value="1"/>
</dbReference>
<comment type="function">
    <text evidence="5">Catalyzes the hydrolytic deamination of adenine to hypoxanthine. Plays an important role in the purine salvage pathway and in nitrogen catabolism.</text>
</comment>
<feature type="domain" description="Adenosine deaminase" evidence="6">
    <location>
        <begin position="10"/>
        <end position="314"/>
    </location>
</feature>
<dbReference type="Proteomes" id="UP000023806">
    <property type="component" value="Unassembled WGS sequence"/>
</dbReference>
<dbReference type="GO" id="GO:0043103">
    <property type="term" value="P:hypoxanthine salvage"/>
    <property type="evidence" value="ECO:0007669"/>
    <property type="project" value="UniProtKB-UniRule"/>
</dbReference>
<dbReference type="GO" id="GO:0000034">
    <property type="term" value="F:adenine deaminase activity"/>
    <property type="evidence" value="ECO:0007669"/>
    <property type="project" value="UniProtKB-UniRule"/>
</dbReference>
<dbReference type="GO" id="GO:0005829">
    <property type="term" value="C:cytosol"/>
    <property type="evidence" value="ECO:0007669"/>
    <property type="project" value="TreeGrafter"/>
</dbReference>
<dbReference type="InterPro" id="IPR032466">
    <property type="entry name" value="Metal_Hydrolase"/>
</dbReference>
<evidence type="ECO:0000313" key="7">
    <source>
        <dbReference type="EMBL" id="EZK38351.1"/>
    </source>
</evidence>
<dbReference type="HAMAP" id="MF_01962">
    <property type="entry name" value="Adenine_deaminase"/>
    <property type="match status" value="1"/>
</dbReference>
<dbReference type="PANTHER" id="PTHR43114:SF6">
    <property type="entry name" value="ADENINE DEAMINASE"/>
    <property type="match status" value="1"/>
</dbReference>
<dbReference type="GO" id="GO:0008270">
    <property type="term" value="F:zinc ion binding"/>
    <property type="evidence" value="ECO:0007669"/>
    <property type="project" value="UniProtKB-UniRule"/>
</dbReference>
<dbReference type="GO" id="GO:0006146">
    <property type="term" value="P:adenine catabolic process"/>
    <property type="evidence" value="ECO:0007669"/>
    <property type="project" value="UniProtKB-UniRule"/>
</dbReference>
<feature type="binding site" evidence="5">
    <location>
        <position position="274"/>
    </location>
    <ligand>
        <name>Zn(2+)</name>
        <dbReference type="ChEBI" id="CHEBI:29105"/>
        <note>catalytic</note>
    </ligand>
</feature>
<keyword evidence="2 5" id="KW-0378">Hydrolase</keyword>